<comment type="similarity">
    <text evidence="2 9">Belongs to the class-IV pyridoxal-phosphate-dependent aminotransferase family.</text>
</comment>
<dbReference type="GO" id="GO:0052656">
    <property type="term" value="F:L-isoleucine-2-oxoglutarate transaminase activity"/>
    <property type="evidence" value="ECO:0007669"/>
    <property type="project" value="RHEA"/>
</dbReference>
<dbReference type="InterPro" id="IPR005786">
    <property type="entry name" value="B_amino_transII"/>
</dbReference>
<dbReference type="GO" id="GO:0052655">
    <property type="term" value="F:L-valine-2-oxoglutarate transaminase activity"/>
    <property type="evidence" value="ECO:0007669"/>
    <property type="project" value="RHEA"/>
</dbReference>
<dbReference type="PANTHER" id="PTHR11825">
    <property type="entry name" value="SUBGROUP IIII AMINOTRANSFERASE"/>
    <property type="match status" value="1"/>
</dbReference>
<organism evidence="12 13">
    <name type="scientific">Capsaspora owczarzaki (strain ATCC 30864)</name>
    <dbReference type="NCBI Taxonomy" id="595528"/>
    <lineage>
        <taxon>Eukaryota</taxon>
        <taxon>Filasterea</taxon>
        <taxon>Capsaspora</taxon>
    </lineage>
</organism>
<dbReference type="InterPro" id="IPR043132">
    <property type="entry name" value="BCAT-like_C"/>
</dbReference>
<proteinExistence type="inferred from homology"/>
<keyword evidence="13" id="KW-1185">Reference proteome</keyword>
<evidence type="ECO:0000256" key="4">
    <source>
        <dbReference type="ARBA" id="ARBA00022605"/>
    </source>
</evidence>
<gene>
    <name evidence="12" type="ORF">CAOG_005828</name>
</gene>
<comment type="catalytic activity">
    <reaction evidence="11">
        <text>L-isoleucine + 2-oxoglutarate = (S)-3-methyl-2-oxopentanoate + L-glutamate</text>
        <dbReference type="Rhea" id="RHEA:24801"/>
        <dbReference type="ChEBI" id="CHEBI:16810"/>
        <dbReference type="ChEBI" id="CHEBI:29985"/>
        <dbReference type="ChEBI" id="CHEBI:35146"/>
        <dbReference type="ChEBI" id="CHEBI:58045"/>
        <dbReference type="EC" id="2.6.1.42"/>
    </reaction>
</comment>
<keyword evidence="7 11" id="KW-0100">Branched-chain amino acid biosynthesis</keyword>
<keyword evidence="5 11" id="KW-0808">Transferase</keyword>
<dbReference type="STRING" id="595528.A0A0D2WST7"/>
<evidence type="ECO:0000256" key="9">
    <source>
        <dbReference type="RuleBase" id="RU004106"/>
    </source>
</evidence>
<evidence type="ECO:0000256" key="3">
    <source>
        <dbReference type="ARBA" id="ARBA00022576"/>
    </source>
</evidence>
<dbReference type="EC" id="2.6.1.42" evidence="11"/>
<evidence type="ECO:0000313" key="12">
    <source>
        <dbReference type="EMBL" id="KJE95375.1"/>
    </source>
</evidence>
<dbReference type="GO" id="GO:0052654">
    <property type="term" value="F:L-leucine-2-oxoglutarate transaminase activity"/>
    <property type="evidence" value="ECO:0007669"/>
    <property type="project" value="RHEA"/>
</dbReference>
<comment type="cofactor">
    <cofactor evidence="1 10">
        <name>pyridoxal 5'-phosphate</name>
        <dbReference type="ChEBI" id="CHEBI:597326"/>
    </cofactor>
</comment>
<dbReference type="Pfam" id="PF01063">
    <property type="entry name" value="Aminotran_4"/>
    <property type="match status" value="1"/>
</dbReference>
<dbReference type="FunFam" id="3.20.10.10:FF:000004">
    <property type="entry name" value="Branched-chain-amino-acid aminotransferase"/>
    <property type="match status" value="1"/>
</dbReference>
<evidence type="ECO:0000256" key="10">
    <source>
        <dbReference type="RuleBase" id="RU004516"/>
    </source>
</evidence>
<dbReference type="FunCoup" id="A0A0D2WST7">
    <property type="interactions" value="260"/>
</dbReference>
<keyword evidence="4 11" id="KW-0028">Amino-acid biosynthesis</keyword>
<evidence type="ECO:0000256" key="5">
    <source>
        <dbReference type="ARBA" id="ARBA00022679"/>
    </source>
</evidence>
<evidence type="ECO:0000256" key="6">
    <source>
        <dbReference type="ARBA" id="ARBA00022898"/>
    </source>
</evidence>
<dbReference type="CDD" id="cd01557">
    <property type="entry name" value="BCAT_beta_family"/>
    <property type="match status" value="1"/>
</dbReference>
<dbReference type="PANTHER" id="PTHR11825:SF44">
    <property type="entry name" value="BRANCHED-CHAIN-AMINO-ACID AMINOTRANSFERASE"/>
    <property type="match status" value="1"/>
</dbReference>
<dbReference type="Proteomes" id="UP000008743">
    <property type="component" value="Unassembled WGS sequence"/>
</dbReference>
<dbReference type="SUPFAM" id="SSF56752">
    <property type="entry name" value="D-aminoacid aminotransferase-like PLP-dependent enzymes"/>
    <property type="match status" value="1"/>
</dbReference>
<dbReference type="AlphaFoldDB" id="A0A0D2WST7"/>
<dbReference type="InParanoid" id="A0A0D2WST7"/>
<feature type="modified residue" description="N6-(pyridoxal phosphate)lysine" evidence="8">
    <location>
        <position position="221"/>
    </location>
</feature>
<dbReference type="EMBL" id="KE346369">
    <property type="protein sequence ID" value="KJE95375.1"/>
    <property type="molecule type" value="Genomic_DNA"/>
</dbReference>
<dbReference type="Gene3D" id="3.20.10.10">
    <property type="entry name" value="D-amino Acid Aminotransferase, subunit A, domain 2"/>
    <property type="match status" value="1"/>
</dbReference>
<protein>
    <recommendedName>
        <fullName evidence="11">Branched-chain-amino-acid aminotransferase</fullName>
        <ecNumber evidence="11">2.6.1.42</ecNumber>
    </recommendedName>
</protein>
<keyword evidence="6 10" id="KW-0663">Pyridoxal phosphate</keyword>
<dbReference type="InterPro" id="IPR018300">
    <property type="entry name" value="Aminotrans_IV_CS"/>
</dbReference>
<comment type="catalytic activity">
    <reaction evidence="11">
        <text>L-valine + 2-oxoglutarate = 3-methyl-2-oxobutanoate + L-glutamate</text>
        <dbReference type="Rhea" id="RHEA:24813"/>
        <dbReference type="ChEBI" id="CHEBI:11851"/>
        <dbReference type="ChEBI" id="CHEBI:16810"/>
        <dbReference type="ChEBI" id="CHEBI:29985"/>
        <dbReference type="ChEBI" id="CHEBI:57762"/>
        <dbReference type="EC" id="2.6.1.42"/>
    </reaction>
</comment>
<dbReference type="PIRSF" id="PIRSF006468">
    <property type="entry name" value="BCAT1"/>
    <property type="match status" value="1"/>
</dbReference>
<dbReference type="InterPro" id="IPR033939">
    <property type="entry name" value="BCAT_family"/>
</dbReference>
<evidence type="ECO:0000256" key="11">
    <source>
        <dbReference type="RuleBase" id="RU004517"/>
    </source>
</evidence>
<dbReference type="RefSeq" id="XP_004345418.1">
    <property type="nucleotide sequence ID" value="XM_004345368.2"/>
</dbReference>
<name>A0A0D2WST7_CAPO3</name>
<accession>A0A0D2WST7</accession>
<dbReference type="FunFam" id="3.30.470.10:FF:000005">
    <property type="entry name" value="Branched-chain-amino-acid aminotransferase"/>
    <property type="match status" value="1"/>
</dbReference>
<reference evidence="13" key="1">
    <citation type="submission" date="2011-02" db="EMBL/GenBank/DDBJ databases">
        <title>The Genome Sequence of Capsaspora owczarzaki ATCC 30864.</title>
        <authorList>
            <person name="Russ C."/>
            <person name="Cuomo C."/>
            <person name="Burger G."/>
            <person name="Gray M.W."/>
            <person name="Holland P.W.H."/>
            <person name="King N."/>
            <person name="Lang F.B.F."/>
            <person name="Roger A.J."/>
            <person name="Ruiz-Trillo I."/>
            <person name="Young S.K."/>
            <person name="Zeng Q."/>
            <person name="Gargeya S."/>
            <person name="Alvarado L."/>
            <person name="Berlin A."/>
            <person name="Chapman S.B."/>
            <person name="Chen Z."/>
            <person name="Freedman E."/>
            <person name="Gellesch M."/>
            <person name="Goldberg J."/>
            <person name="Griggs A."/>
            <person name="Gujja S."/>
            <person name="Heilman E."/>
            <person name="Heiman D."/>
            <person name="Howarth C."/>
            <person name="Mehta T."/>
            <person name="Neiman D."/>
            <person name="Pearson M."/>
            <person name="Roberts A."/>
            <person name="Saif S."/>
            <person name="Shea T."/>
            <person name="Shenoy N."/>
            <person name="Sisk P."/>
            <person name="Stolte C."/>
            <person name="Sykes S."/>
            <person name="White J."/>
            <person name="Yandava C."/>
            <person name="Haas B."/>
            <person name="Nusbaum C."/>
            <person name="Birren B."/>
        </authorList>
    </citation>
    <scope>NUCLEOTIDE SEQUENCE</scope>
    <source>
        <strain evidence="13">ATCC 30864</strain>
    </source>
</reference>
<evidence type="ECO:0000256" key="8">
    <source>
        <dbReference type="PIRSR" id="PIRSR006468-1"/>
    </source>
</evidence>
<dbReference type="NCBIfam" id="NF009897">
    <property type="entry name" value="PRK13357.1"/>
    <property type="match status" value="1"/>
</dbReference>
<dbReference type="OrthoDB" id="1732691at2759"/>
<comment type="catalytic activity">
    <reaction evidence="11">
        <text>L-leucine + 2-oxoglutarate = 4-methyl-2-oxopentanoate + L-glutamate</text>
        <dbReference type="Rhea" id="RHEA:18321"/>
        <dbReference type="ChEBI" id="CHEBI:16810"/>
        <dbReference type="ChEBI" id="CHEBI:17865"/>
        <dbReference type="ChEBI" id="CHEBI:29985"/>
        <dbReference type="ChEBI" id="CHEBI:57427"/>
        <dbReference type="EC" id="2.6.1.42"/>
    </reaction>
</comment>
<dbReference type="PROSITE" id="PS00770">
    <property type="entry name" value="AA_TRANSFER_CLASS_4"/>
    <property type="match status" value="1"/>
</dbReference>
<dbReference type="PhylomeDB" id="A0A0D2WST7"/>
<dbReference type="GO" id="GO:0008652">
    <property type="term" value="P:amino acid biosynthetic process"/>
    <property type="evidence" value="ECO:0007669"/>
    <property type="project" value="UniProtKB-KW"/>
</dbReference>
<dbReference type="InterPro" id="IPR036038">
    <property type="entry name" value="Aminotransferase-like"/>
</dbReference>
<keyword evidence="3 11" id="KW-0032">Aminotransferase</keyword>
<dbReference type="OMA" id="LTEVFAC"/>
<evidence type="ECO:0000256" key="2">
    <source>
        <dbReference type="ARBA" id="ARBA00009320"/>
    </source>
</evidence>
<dbReference type="Gene3D" id="3.30.470.10">
    <property type="match status" value="1"/>
</dbReference>
<dbReference type="GO" id="GO:0005739">
    <property type="term" value="C:mitochondrion"/>
    <property type="evidence" value="ECO:0007669"/>
    <property type="project" value="TreeGrafter"/>
</dbReference>
<sequence>MLPATLRSVRSFSTSVRAAASDISFANLKVQKAAPEARKTKPANKDLVFGASFSDHMLEVPWNKQSGWAAPIISPYHRLSIDPASNVLHYGIECFEGMKAYKDKHNQIRLFRPDKNMARLKSSCERIALPSFNTNEFLNCIKELVKLDADWIPKEKGYSLYIRPTAIGTQESLGVGASNSSLLFVINSPVGPYYKTGFAPVKLLADTNNVRAWPGGTGGYKLGLNYAPTILPQLKAMEDGCQQVLWLFGPELEITEVGTMNFFMFWKNQNGETELVTPPLKDIILPGVTRDSILSLARSWGEFKVSERNFTIHDVVRGIKEKRVIELFGAGTAAIVSPIGCIKFEGQDYPIPLELGGSGKLTKRFFDTMMSIQYGELEHEWSVIVK</sequence>
<dbReference type="eggNOG" id="KOG0975">
    <property type="taxonomic scope" value="Eukaryota"/>
</dbReference>
<dbReference type="InterPro" id="IPR001544">
    <property type="entry name" value="Aminotrans_IV"/>
</dbReference>
<dbReference type="InterPro" id="IPR043131">
    <property type="entry name" value="BCAT-like_N"/>
</dbReference>
<evidence type="ECO:0000256" key="1">
    <source>
        <dbReference type="ARBA" id="ARBA00001933"/>
    </source>
</evidence>
<evidence type="ECO:0000256" key="7">
    <source>
        <dbReference type="ARBA" id="ARBA00023304"/>
    </source>
</evidence>
<evidence type="ECO:0000313" key="13">
    <source>
        <dbReference type="Proteomes" id="UP000008743"/>
    </source>
</evidence>
<dbReference type="GO" id="GO:0009082">
    <property type="term" value="P:branched-chain amino acid biosynthetic process"/>
    <property type="evidence" value="ECO:0007669"/>
    <property type="project" value="UniProtKB-KW"/>
</dbReference>
<dbReference type="NCBIfam" id="TIGR01123">
    <property type="entry name" value="ilvE_II"/>
    <property type="match status" value="1"/>
</dbReference>